<dbReference type="OrthoDB" id="417991at2759"/>
<feature type="region of interest" description="Disordered" evidence="1">
    <location>
        <begin position="1108"/>
        <end position="1149"/>
    </location>
</feature>
<sequence>MPKRKSLADAAEAAVQTEASKEILRRAEADADLAAKLLQYLQQGLFRQPATTECWSEKALPHGKAGRCPDIFVKYCLSCLEPETYQCSSDENYPKTAEHRQHLLFYALDLSKESVLPMPEPEPSKTKKTKRQRTYSFVGDWAKARYVALGTGLTDKDLSNPEQAVAQCTQYDLSKEKSVIVHVRSKEKASVTGLGDERWVLENNYSTEDAKLVVRRNGIVARSINVRGLFKASQLAKMMVDLQLEELGAILQSKKRQSVENQTKILSLMDEGFFAGADAASTSTAMMLQQEEDIKAGKWKQLSDRHVHIMCSKLMADDARSLLLNALKPADKLQLLLYALDVAETDNIPSEKPLSQVLLYAQSRHEAFGKVLQSFKKPTLGLLDWDAEAEGHVQATCPRTLALMFPVDVCTGHVGWWILGEENGKVMVSHRRMPVSVEMPLQASDDWHMHKNYSTVEACVARWQDSDNMDAEPIEKISIRAHCSRDNKSWLSGISSGSQSLQVGQEFVLQTKKTQKRAIKDVVPEPDYGDEPPPGCSFSELGEIVLDPNILGNPEQGNVAEPASSSGLLELKDGAVSDTKQKGDKAHACGSRNTDTELVLEASHGSDDDDAMFASKPSLENVPRANSMFVHRKKQKLIGWQELEEQMQQPESLEDAGQHKGQTVMCQTVLDMVILATLTADNTGINGHATEPECPSTDLLAKPAVDVDLTDLKKEAPCLKFCADAFTSPVRVLWSSSGLLAYPMVRFQKPTLRCSIPKWLEFMLEEKMQATERDLDYLAVFGGKGRMSDRIKEEYAGQVEVIMENPWQSWLFKHPAILDWINSCGAKPTTTQLGLFGMKLEKKLVLYSTSPWIHALYRQLPAKRGAEVVQGSILAENLVTGKKLLNATAEYPDAFLAAAAELQAAAARALRRRWSQELMKLEATPPSEVYSHGLQVFFEKCQGLLKLCEENIAETLLEGLLWQAGGIAGIWKCCGESVVAVPSKGSVFFDMDQEGASDNDSEVWDEGVCRAFHGKQLELPAAWWLYLLTVMLMHSERTHSCRVLGSAAGAAAAAASAAAMAAAATATIIERLAAGAPVDQCDMRDIAASTSAAAAAASSAAASLEALVGGGNEKSKEPPLADAPNPVSKRRRRSTAKPAAGTPPSPKNKEAECNVIDILENRIQQPKVLLYHLRERMAGFRKKHSAEEVLAREQHLQVLHAAAALLPSEVLKLSDEEVAKHIGEVQPHLDGGLLPLTCMQGLLERACKVWLDKADVSSATEAMWPEDMADATFDPLAPMLAALRTTFDEKVRIAAAWWSTVALPTLMQMDSKQPLGILGDLILKKVQQSPMIMQSKKGKWMAAWLQWPMATLPAVGHRSVQLMSWFWDWGVLEAAKVQACSATAALVQATPLQQSQLEALQDAKSNPFISGSSKIAKILGNDFWQEKQKAFWPAAAREIVCAQKVSDCISAFRGQSETGLEEAWSILEKRWVEWHQALRTESLAALCSSVQARFMLEMRELQGTLLSLENGQAGQPSVDMDEQVSSEVCAFLRHESFMEQARLLVPHWLQEQERQNLQQSVNMLNARMKLRKALAWLQQQPSAMSVADRQSATEDMSALIYSEVSDCAVEALAWVAQWTLGMELDATACKLALAVLKSLVPREKRASMPDVEERLQKTLLGFEIQELVAQLSPAGAATDQAMQALDSLQKLIEEWDAVQALPYGTAHDDPDEKLANARACVLASYDGMLRTAVAEAEKRLANLTGIAEGPSGSWKKGLGSSATWETVERVGQETLLEAKPPFRKQLDASFLATEKAMADLNDAIKMMETQGMQSDAMPAAKELLLKKDDVIRLARATGSEHYFLETLIMVRADKQKSRLQKRLDQLKTHGVPSSAIQALLLDRVRQVLNAPD</sequence>
<evidence type="ECO:0000313" key="3">
    <source>
        <dbReference type="Proteomes" id="UP000186817"/>
    </source>
</evidence>
<name>A0A1Q9F4I7_SYMMI</name>
<evidence type="ECO:0000313" key="2">
    <source>
        <dbReference type="EMBL" id="OLQ14567.1"/>
    </source>
</evidence>
<evidence type="ECO:0000256" key="1">
    <source>
        <dbReference type="SAM" id="MobiDB-lite"/>
    </source>
</evidence>
<organism evidence="2 3">
    <name type="scientific">Symbiodinium microadriaticum</name>
    <name type="common">Dinoflagellate</name>
    <name type="synonym">Zooxanthella microadriatica</name>
    <dbReference type="NCBI Taxonomy" id="2951"/>
    <lineage>
        <taxon>Eukaryota</taxon>
        <taxon>Sar</taxon>
        <taxon>Alveolata</taxon>
        <taxon>Dinophyceae</taxon>
        <taxon>Suessiales</taxon>
        <taxon>Symbiodiniaceae</taxon>
        <taxon>Symbiodinium</taxon>
    </lineage>
</organism>
<comment type="caution">
    <text evidence="2">The sequence shown here is derived from an EMBL/GenBank/DDBJ whole genome shotgun (WGS) entry which is preliminary data.</text>
</comment>
<gene>
    <name evidence="2" type="ORF">AK812_SmicGene1340</name>
</gene>
<dbReference type="Proteomes" id="UP000186817">
    <property type="component" value="Unassembled WGS sequence"/>
</dbReference>
<keyword evidence="3" id="KW-1185">Reference proteome</keyword>
<proteinExistence type="predicted"/>
<reference evidence="2 3" key="1">
    <citation type="submission" date="2016-02" db="EMBL/GenBank/DDBJ databases">
        <title>Genome analysis of coral dinoflagellate symbionts highlights evolutionary adaptations to a symbiotic lifestyle.</title>
        <authorList>
            <person name="Aranda M."/>
            <person name="Li Y."/>
            <person name="Liew Y.J."/>
            <person name="Baumgarten S."/>
            <person name="Simakov O."/>
            <person name="Wilson M."/>
            <person name="Piel J."/>
            <person name="Ashoor H."/>
            <person name="Bougouffa S."/>
            <person name="Bajic V.B."/>
            <person name="Ryu T."/>
            <person name="Ravasi T."/>
            <person name="Bayer T."/>
            <person name="Micklem G."/>
            <person name="Kim H."/>
            <person name="Bhak J."/>
            <person name="Lajeunesse T.C."/>
            <person name="Voolstra C.R."/>
        </authorList>
    </citation>
    <scope>NUCLEOTIDE SEQUENCE [LARGE SCALE GENOMIC DNA]</scope>
    <source>
        <strain evidence="2 3">CCMP2467</strain>
    </source>
</reference>
<protein>
    <submittedName>
        <fullName evidence="2">Uncharacterized protein</fullName>
    </submittedName>
</protein>
<dbReference type="EMBL" id="LSRX01000014">
    <property type="protein sequence ID" value="OLQ14567.1"/>
    <property type="molecule type" value="Genomic_DNA"/>
</dbReference>
<accession>A0A1Q9F4I7</accession>